<name>A0A7J7MQV2_9MAGN</name>
<dbReference type="InterPro" id="IPR001087">
    <property type="entry name" value="GDSL"/>
</dbReference>
<evidence type="ECO:0000256" key="1">
    <source>
        <dbReference type="ARBA" id="ARBA00008668"/>
    </source>
</evidence>
<evidence type="ECO:0000313" key="4">
    <source>
        <dbReference type="EMBL" id="KAF6157271.1"/>
    </source>
</evidence>
<keyword evidence="5" id="KW-1185">Reference proteome</keyword>
<feature type="chain" id="PRO_5029909113" evidence="3">
    <location>
        <begin position="23"/>
        <end position="333"/>
    </location>
</feature>
<reference evidence="4 5" key="1">
    <citation type="journal article" date="2020" name="IScience">
        <title>Genome Sequencing of the Endangered Kingdonia uniflora (Circaeasteraceae, Ranunculales) Reveals Potential Mechanisms of Evolutionary Specialization.</title>
        <authorList>
            <person name="Sun Y."/>
            <person name="Deng T."/>
            <person name="Zhang A."/>
            <person name="Moore M.J."/>
            <person name="Landis J.B."/>
            <person name="Lin N."/>
            <person name="Zhang H."/>
            <person name="Zhang X."/>
            <person name="Huang J."/>
            <person name="Zhang X."/>
            <person name="Sun H."/>
            <person name="Wang H."/>
        </authorList>
    </citation>
    <scope>NUCLEOTIDE SEQUENCE [LARGE SCALE GENOMIC DNA]</scope>
    <source>
        <strain evidence="4">TB1705</strain>
        <tissue evidence="4">Leaf</tissue>
    </source>
</reference>
<dbReference type="PANTHER" id="PTHR22835">
    <property type="entry name" value="ZINC FINGER FYVE DOMAIN CONTAINING PROTEIN"/>
    <property type="match status" value="1"/>
</dbReference>
<dbReference type="PANTHER" id="PTHR22835:SF517">
    <property type="entry name" value="GDSL-LIKE LIPASE_ACYLHYDROLASE FAMILY PROTEIN, EXPRESSED"/>
    <property type="match status" value="1"/>
</dbReference>
<keyword evidence="2" id="KW-0325">Glycoprotein</keyword>
<dbReference type="Proteomes" id="UP000541444">
    <property type="component" value="Unassembled WGS sequence"/>
</dbReference>
<gene>
    <name evidence="4" type="ORF">GIB67_029890</name>
</gene>
<evidence type="ECO:0000256" key="2">
    <source>
        <dbReference type="ARBA" id="ARBA00023180"/>
    </source>
</evidence>
<dbReference type="Gene3D" id="3.40.50.1110">
    <property type="entry name" value="SGNH hydrolase"/>
    <property type="match status" value="1"/>
</dbReference>
<dbReference type="AlphaFoldDB" id="A0A7J7MQV2"/>
<protein>
    <submittedName>
        <fullName evidence="4">Uncharacterized protein</fullName>
    </submittedName>
</protein>
<comment type="similarity">
    <text evidence="1">Belongs to the 'GDSL' lipolytic enzyme family.</text>
</comment>
<accession>A0A7J7MQV2</accession>
<dbReference type="GO" id="GO:0016788">
    <property type="term" value="F:hydrolase activity, acting on ester bonds"/>
    <property type="evidence" value="ECO:0007669"/>
    <property type="project" value="InterPro"/>
</dbReference>
<dbReference type="OrthoDB" id="1580329at2759"/>
<keyword evidence="3" id="KW-0732">Signal</keyword>
<organism evidence="4 5">
    <name type="scientific">Kingdonia uniflora</name>
    <dbReference type="NCBI Taxonomy" id="39325"/>
    <lineage>
        <taxon>Eukaryota</taxon>
        <taxon>Viridiplantae</taxon>
        <taxon>Streptophyta</taxon>
        <taxon>Embryophyta</taxon>
        <taxon>Tracheophyta</taxon>
        <taxon>Spermatophyta</taxon>
        <taxon>Magnoliopsida</taxon>
        <taxon>Ranunculales</taxon>
        <taxon>Circaeasteraceae</taxon>
        <taxon>Kingdonia</taxon>
    </lineage>
</organism>
<proteinExistence type="inferred from homology"/>
<dbReference type="EMBL" id="JACGCM010001279">
    <property type="protein sequence ID" value="KAF6157271.1"/>
    <property type="molecule type" value="Genomic_DNA"/>
</dbReference>
<dbReference type="Pfam" id="PF00657">
    <property type="entry name" value="Lipase_GDSL"/>
    <property type="match status" value="1"/>
</dbReference>
<dbReference type="SUPFAM" id="SSF52266">
    <property type="entry name" value="SGNH hydrolase"/>
    <property type="match status" value="1"/>
</dbReference>
<evidence type="ECO:0000256" key="3">
    <source>
        <dbReference type="SAM" id="SignalP"/>
    </source>
</evidence>
<feature type="signal peptide" evidence="3">
    <location>
        <begin position="1"/>
        <end position="22"/>
    </location>
</feature>
<dbReference type="InterPro" id="IPR036514">
    <property type="entry name" value="SGNH_hydro_sf"/>
</dbReference>
<sequence length="333" mass="37164">MGSLLFTKFVGVISMLLVFARAGCPFTAIYGFGDSLSVVDHLASAFHLPSPKPYLQKDKAYGVNFAAPGATALNSSFFETREIFKLFSNNNTLDGQIEQFMTYLDTICSSHHGCVKKLKHAVFLVGEFGANDYSNAIFQGKQLEEVDYYVTPVVKSIKDAVKNLIEAGAVNLVVPGILPLGCLPSYLTMFHDDDPMSYDSKKCLRSFNTFAMLHNDHLQQALTNLRVEYPHVQIVYASYYKAFTALLHYHDLLGFEKGSLTKACCGTGGLYNFDAMKMCGSEGVSVCSDQTKYVHWDGFHLTEEAYIHMVEGFISGNFVYPKLKLRDRRLCIM</sequence>
<comment type="caution">
    <text evidence="4">The sequence shown here is derived from an EMBL/GenBank/DDBJ whole genome shotgun (WGS) entry which is preliminary data.</text>
</comment>
<evidence type="ECO:0000313" key="5">
    <source>
        <dbReference type="Proteomes" id="UP000541444"/>
    </source>
</evidence>